<comment type="caution">
    <text evidence="3">The sequence shown here is derived from an EMBL/GenBank/DDBJ whole genome shotgun (WGS) entry which is preliminary data.</text>
</comment>
<accession>A0AAD7MY78</accession>
<evidence type="ECO:0000313" key="3">
    <source>
        <dbReference type="EMBL" id="KAJ7736029.1"/>
    </source>
</evidence>
<proteinExistence type="predicted"/>
<gene>
    <name evidence="3" type="ORF">DFH07DRAFT_779819</name>
</gene>
<reference evidence="3" key="1">
    <citation type="submission" date="2023-03" db="EMBL/GenBank/DDBJ databases">
        <title>Massive genome expansion in bonnet fungi (Mycena s.s.) driven by repeated elements and novel gene families across ecological guilds.</title>
        <authorList>
            <consortium name="Lawrence Berkeley National Laboratory"/>
            <person name="Harder C.B."/>
            <person name="Miyauchi S."/>
            <person name="Viragh M."/>
            <person name="Kuo A."/>
            <person name="Thoen E."/>
            <person name="Andreopoulos B."/>
            <person name="Lu D."/>
            <person name="Skrede I."/>
            <person name="Drula E."/>
            <person name="Henrissat B."/>
            <person name="Morin E."/>
            <person name="Kohler A."/>
            <person name="Barry K."/>
            <person name="LaButti K."/>
            <person name="Morin E."/>
            <person name="Salamov A."/>
            <person name="Lipzen A."/>
            <person name="Mereny Z."/>
            <person name="Hegedus B."/>
            <person name="Baldrian P."/>
            <person name="Stursova M."/>
            <person name="Weitz H."/>
            <person name="Taylor A."/>
            <person name="Grigoriev I.V."/>
            <person name="Nagy L.G."/>
            <person name="Martin F."/>
            <person name="Kauserud H."/>
        </authorList>
    </citation>
    <scope>NUCLEOTIDE SEQUENCE</scope>
    <source>
        <strain evidence="3">CBHHK188m</strain>
    </source>
</reference>
<evidence type="ECO:0000313" key="4">
    <source>
        <dbReference type="Proteomes" id="UP001215280"/>
    </source>
</evidence>
<dbReference type="EMBL" id="JARJLG010000151">
    <property type="protein sequence ID" value="KAJ7736029.1"/>
    <property type="molecule type" value="Genomic_DNA"/>
</dbReference>
<keyword evidence="4" id="KW-1185">Reference proteome</keyword>
<keyword evidence="2" id="KW-0732">Signal</keyword>
<sequence>MFGTIFTLLTQIWQESSAASQSGRRQEGTSPVGCGSALPQARPRTTQQVVCPATSVRCRCWFPPATAALHLALLAPAPASGGSQIPSPNPSIGTGTSTEIRSRSRCTLQRLCECKLSALADLEPMRMRESEREPNCDRNAVYACGRAGAPGVEREWRRGVLAHVGVERIDEVMWGIGSKDQRKGIDRMSTSSDHFAQPGICKNYFARTGSGPRS</sequence>
<feature type="chain" id="PRO_5042062413" evidence="2">
    <location>
        <begin position="19"/>
        <end position="214"/>
    </location>
</feature>
<name>A0AAD7MY78_9AGAR</name>
<feature type="region of interest" description="Disordered" evidence="1">
    <location>
        <begin position="19"/>
        <end position="39"/>
    </location>
</feature>
<organism evidence="3 4">
    <name type="scientific">Mycena maculata</name>
    <dbReference type="NCBI Taxonomy" id="230809"/>
    <lineage>
        <taxon>Eukaryota</taxon>
        <taxon>Fungi</taxon>
        <taxon>Dikarya</taxon>
        <taxon>Basidiomycota</taxon>
        <taxon>Agaricomycotina</taxon>
        <taxon>Agaricomycetes</taxon>
        <taxon>Agaricomycetidae</taxon>
        <taxon>Agaricales</taxon>
        <taxon>Marasmiineae</taxon>
        <taxon>Mycenaceae</taxon>
        <taxon>Mycena</taxon>
    </lineage>
</organism>
<dbReference type="AlphaFoldDB" id="A0AAD7MY78"/>
<evidence type="ECO:0000256" key="2">
    <source>
        <dbReference type="SAM" id="SignalP"/>
    </source>
</evidence>
<dbReference type="Proteomes" id="UP001215280">
    <property type="component" value="Unassembled WGS sequence"/>
</dbReference>
<protein>
    <submittedName>
        <fullName evidence="3">Uncharacterized protein</fullName>
    </submittedName>
</protein>
<evidence type="ECO:0000256" key="1">
    <source>
        <dbReference type="SAM" id="MobiDB-lite"/>
    </source>
</evidence>
<feature type="signal peptide" evidence="2">
    <location>
        <begin position="1"/>
        <end position="18"/>
    </location>
</feature>